<feature type="non-terminal residue" evidence="2">
    <location>
        <position position="1"/>
    </location>
</feature>
<dbReference type="EMBL" id="KF121427">
    <property type="protein sequence ID" value="AIA88713.1"/>
    <property type="molecule type" value="Genomic_DNA"/>
</dbReference>
<reference evidence="2" key="1">
    <citation type="journal article" date="2013" name="Environ. Microbiol.">
        <title>Seasonally variable intestinal metagenomes of the red palm weevil (Rhynchophorus ferrugineus).</title>
        <authorList>
            <person name="Jia S."/>
            <person name="Zhang X."/>
            <person name="Zhang G."/>
            <person name="Yin A."/>
            <person name="Zhang S."/>
            <person name="Li F."/>
            <person name="Wang L."/>
            <person name="Zhao D."/>
            <person name="Yun Q."/>
            <person name="Tala"/>
            <person name="Wang J."/>
            <person name="Sun G."/>
            <person name="Baabdullah M."/>
            <person name="Yu X."/>
            <person name="Hu S."/>
            <person name="Al-Mssallem I.S."/>
            <person name="Yu J."/>
        </authorList>
    </citation>
    <scope>NUCLEOTIDE SEQUENCE</scope>
</reference>
<feature type="compositionally biased region" description="Basic and acidic residues" evidence="1">
    <location>
        <begin position="90"/>
        <end position="105"/>
    </location>
</feature>
<evidence type="ECO:0000313" key="2">
    <source>
        <dbReference type="EMBL" id="AIA88713.1"/>
    </source>
</evidence>
<feature type="region of interest" description="Disordered" evidence="1">
    <location>
        <begin position="78"/>
        <end position="105"/>
    </location>
</feature>
<proteinExistence type="predicted"/>
<name>A0A060BWB1_9HYPH</name>
<evidence type="ECO:0000256" key="1">
    <source>
        <dbReference type="SAM" id="MobiDB-lite"/>
    </source>
</evidence>
<sequence>PRLNEITLAFYLDRLGGIGFMPEVMSTYRLNEASVWTGASAVERHKQAIAIRQSALRIARPIYRAAIQKRLDEKQEQLKSELAKNAAAARADDPRNQQPAKTERS</sequence>
<protein>
    <submittedName>
        <fullName evidence="2">CAZy families GT2 protein</fullName>
    </submittedName>
</protein>
<accession>A0A060BWB1</accession>
<dbReference type="AlphaFoldDB" id="A0A060BWB1"/>
<organism evidence="2">
    <name type="scientific">uncultured Starkeya sp</name>
    <dbReference type="NCBI Taxonomy" id="1009877"/>
    <lineage>
        <taxon>Bacteria</taxon>
        <taxon>Pseudomonadati</taxon>
        <taxon>Pseudomonadota</taxon>
        <taxon>Alphaproteobacteria</taxon>
        <taxon>Hyphomicrobiales</taxon>
        <taxon>Xanthobacteraceae</taxon>
        <taxon>Starkeya</taxon>
        <taxon>environmental samples</taxon>
    </lineage>
</organism>